<keyword evidence="2 5" id="KW-0812">Transmembrane</keyword>
<protein>
    <submittedName>
        <fullName evidence="6">DoxX family protein</fullName>
    </submittedName>
</protein>
<reference evidence="6 7" key="1">
    <citation type="journal article" date="2021" name="Int. J. Syst. Evol. Microbiol.">
        <title>Halobaculum halophilum sp. nov. and Halobaculum salinum sp. nov., isolated from salt lake and saline soil.</title>
        <authorList>
            <person name="Cui H.L."/>
            <person name="Shi X.W."/>
            <person name="Yin X.M."/>
            <person name="Yang X.Y."/>
            <person name="Hou J."/>
            <person name="Zhu L."/>
        </authorList>
    </citation>
    <scope>NUCLEOTIDE SEQUENCE [LARGE SCALE GENOMIC DNA]</scope>
    <source>
        <strain evidence="6 7">NBRC 109044</strain>
    </source>
</reference>
<proteinExistence type="predicted"/>
<organism evidence="6 7">
    <name type="scientific">Halobaculum magnesiiphilum</name>
    <dbReference type="NCBI Taxonomy" id="1017351"/>
    <lineage>
        <taxon>Archaea</taxon>
        <taxon>Methanobacteriati</taxon>
        <taxon>Methanobacteriota</taxon>
        <taxon>Stenosarchaea group</taxon>
        <taxon>Halobacteria</taxon>
        <taxon>Halobacteriales</taxon>
        <taxon>Haloferacaceae</taxon>
        <taxon>Halobaculum</taxon>
    </lineage>
</organism>
<dbReference type="GeneID" id="67179584"/>
<evidence type="ECO:0000256" key="3">
    <source>
        <dbReference type="ARBA" id="ARBA00022989"/>
    </source>
</evidence>
<feature type="transmembrane region" description="Helical" evidence="5">
    <location>
        <begin position="75"/>
        <end position="95"/>
    </location>
</feature>
<evidence type="ECO:0000313" key="7">
    <source>
        <dbReference type="Proteomes" id="UP000826254"/>
    </source>
</evidence>
<geneLocation type="plasmid" evidence="6 7">
    <name>unnamed1</name>
</geneLocation>
<evidence type="ECO:0000256" key="2">
    <source>
        <dbReference type="ARBA" id="ARBA00022692"/>
    </source>
</evidence>
<sequence length="140" mass="14723">MAFDAGIGAVVFLVARLLFGGLLAFQGLNHFMNVDEMAGYAQSKGVPAARMSVLFAGGMLFFGGLGIALGVFPAVAAGAVALFLLISTPMMHNFWAVPEDQQQAEMTNFIKNIELLGATLVFLVLGTEPWAYALGIGLPV</sequence>
<accession>A0A8T8WHI7</accession>
<dbReference type="KEGG" id="hmp:K6T50_15540"/>
<comment type="subcellular location">
    <subcellularLocation>
        <location evidence="1">Membrane</location>
        <topology evidence="1">Multi-pass membrane protein</topology>
    </subcellularLocation>
</comment>
<evidence type="ECO:0000256" key="4">
    <source>
        <dbReference type="ARBA" id="ARBA00023136"/>
    </source>
</evidence>
<evidence type="ECO:0000313" key="6">
    <source>
        <dbReference type="EMBL" id="QZP39325.1"/>
    </source>
</evidence>
<dbReference type="Pfam" id="PF07681">
    <property type="entry name" value="DoxX"/>
    <property type="match status" value="1"/>
</dbReference>
<dbReference type="AlphaFoldDB" id="A0A8T8WHI7"/>
<keyword evidence="3 5" id="KW-1133">Transmembrane helix</keyword>
<dbReference type="GO" id="GO:0016020">
    <property type="term" value="C:membrane"/>
    <property type="evidence" value="ECO:0007669"/>
    <property type="project" value="UniProtKB-SubCell"/>
</dbReference>
<dbReference type="EMBL" id="CP081959">
    <property type="protein sequence ID" value="QZP39325.1"/>
    <property type="molecule type" value="Genomic_DNA"/>
</dbReference>
<keyword evidence="7" id="KW-1185">Reference proteome</keyword>
<dbReference type="InterPro" id="IPR032808">
    <property type="entry name" value="DoxX"/>
</dbReference>
<name>A0A8T8WHI7_9EURY</name>
<dbReference type="RefSeq" id="WP_222609081.1">
    <property type="nucleotide sequence ID" value="NZ_CP081959.1"/>
</dbReference>
<feature type="transmembrane region" description="Helical" evidence="5">
    <location>
        <begin position="6"/>
        <end position="28"/>
    </location>
</feature>
<evidence type="ECO:0000256" key="1">
    <source>
        <dbReference type="ARBA" id="ARBA00004141"/>
    </source>
</evidence>
<feature type="transmembrane region" description="Helical" evidence="5">
    <location>
        <begin position="115"/>
        <end position="138"/>
    </location>
</feature>
<dbReference type="Proteomes" id="UP000826254">
    <property type="component" value="Plasmid unnamed1"/>
</dbReference>
<keyword evidence="6" id="KW-0614">Plasmid</keyword>
<keyword evidence="4 5" id="KW-0472">Membrane</keyword>
<gene>
    <name evidence="6" type="ORF">K6T50_15540</name>
</gene>
<evidence type="ECO:0000256" key="5">
    <source>
        <dbReference type="SAM" id="Phobius"/>
    </source>
</evidence>